<dbReference type="Proteomes" id="UP000199125">
    <property type="component" value="Unassembled WGS sequence"/>
</dbReference>
<dbReference type="Gene3D" id="3.40.50.300">
    <property type="entry name" value="P-loop containing nucleotide triphosphate hydrolases"/>
    <property type="match status" value="1"/>
</dbReference>
<evidence type="ECO:0000313" key="3">
    <source>
        <dbReference type="Proteomes" id="UP000199125"/>
    </source>
</evidence>
<dbReference type="InterPro" id="IPR027417">
    <property type="entry name" value="P-loop_NTPase"/>
</dbReference>
<reference evidence="3" key="1">
    <citation type="submission" date="2016-10" db="EMBL/GenBank/DDBJ databases">
        <authorList>
            <person name="Varghese N."/>
            <person name="Submissions S."/>
        </authorList>
    </citation>
    <scope>NUCLEOTIDE SEQUENCE [LARGE SCALE GENOMIC DNA]</scope>
    <source>
        <strain evidence="3">DSM 11593</strain>
    </source>
</reference>
<dbReference type="InterPro" id="IPR011104">
    <property type="entry name" value="Hpr_kin/Pase_C"/>
</dbReference>
<proteinExistence type="predicted"/>
<dbReference type="AlphaFoldDB" id="A0A1H6L230"/>
<evidence type="ECO:0000313" key="2">
    <source>
        <dbReference type="EMBL" id="SEH82184.1"/>
    </source>
</evidence>
<evidence type="ECO:0000259" key="1">
    <source>
        <dbReference type="Pfam" id="PF07475"/>
    </source>
</evidence>
<dbReference type="RefSeq" id="WP_090846486.1">
    <property type="nucleotide sequence ID" value="NZ_FNXG01000002.1"/>
</dbReference>
<dbReference type="GO" id="GO:0006109">
    <property type="term" value="P:regulation of carbohydrate metabolic process"/>
    <property type="evidence" value="ECO:0007669"/>
    <property type="project" value="InterPro"/>
</dbReference>
<name>A0A1H6L230_9RHOB</name>
<organism evidence="2 3">
    <name type="scientific">Paracoccus alkenifer</name>
    <dbReference type="NCBI Taxonomy" id="65735"/>
    <lineage>
        <taxon>Bacteria</taxon>
        <taxon>Pseudomonadati</taxon>
        <taxon>Pseudomonadota</taxon>
        <taxon>Alphaproteobacteria</taxon>
        <taxon>Rhodobacterales</taxon>
        <taxon>Paracoccaceae</taxon>
        <taxon>Paracoccus</taxon>
    </lineage>
</organism>
<dbReference type="GO" id="GO:0005524">
    <property type="term" value="F:ATP binding"/>
    <property type="evidence" value="ECO:0007669"/>
    <property type="project" value="InterPro"/>
</dbReference>
<keyword evidence="3" id="KW-1185">Reference proteome</keyword>
<dbReference type="OrthoDB" id="8326226at2"/>
<gene>
    <name evidence="2" type="ORF">SAMN04488075_1260</name>
</gene>
<dbReference type="GO" id="GO:0000155">
    <property type="term" value="F:phosphorelay sensor kinase activity"/>
    <property type="evidence" value="ECO:0007669"/>
    <property type="project" value="InterPro"/>
</dbReference>
<dbReference type="SUPFAM" id="SSF53795">
    <property type="entry name" value="PEP carboxykinase-like"/>
    <property type="match status" value="1"/>
</dbReference>
<protein>
    <submittedName>
        <fullName evidence="2">Hpr(Ser) kinase/phosphatase</fullName>
    </submittedName>
</protein>
<accession>A0A1H6L230</accession>
<dbReference type="EMBL" id="FNXG01000002">
    <property type="protein sequence ID" value="SEH82184.1"/>
    <property type="molecule type" value="Genomic_DNA"/>
</dbReference>
<feature type="domain" description="HPr kinase/phosphorylase C-terminal" evidence="1">
    <location>
        <begin position="2"/>
        <end position="76"/>
    </location>
</feature>
<dbReference type="STRING" id="65735.SAMN04488075_1260"/>
<dbReference type="CDD" id="cd01918">
    <property type="entry name" value="HprK_C"/>
    <property type="match status" value="1"/>
</dbReference>
<keyword evidence="2" id="KW-0808">Transferase</keyword>
<keyword evidence="2" id="KW-0418">Kinase</keyword>
<sequence length="137" mass="13721">MTTIHASAVAVEGRGLLILGPSGAGKSSLALALMAQGAQLVADDRVLLDARAGRLIAACPPPLAGRIEARGVGILAAAPAGPTPLALVVDLGRAETMRLPPRRSITLLGIALPLVLGPMGPHLAPALRQLLAGGRSD</sequence>
<dbReference type="Pfam" id="PF07475">
    <property type="entry name" value="Hpr_kinase_C"/>
    <property type="match status" value="1"/>
</dbReference>